<dbReference type="STRING" id="411467.BACCAP_02659"/>
<gene>
    <name evidence="1" type="ORF">BACCAP_02659</name>
</gene>
<organism evidence="1 2">
    <name type="scientific">Pseudoflavonifractor capillosus ATCC 29799</name>
    <dbReference type="NCBI Taxonomy" id="411467"/>
    <lineage>
        <taxon>Bacteria</taxon>
        <taxon>Bacillati</taxon>
        <taxon>Bacillota</taxon>
        <taxon>Clostridia</taxon>
        <taxon>Eubacteriales</taxon>
        <taxon>Oscillospiraceae</taxon>
        <taxon>Pseudoflavonifractor</taxon>
    </lineage>
</organism>
<dbReference type="InterPro" id="IPR029063">
    <property type="entry name" value="SAM-dependent_MTases_sf"/>
</dbReference>
<evidence type="ECO:0000313" key="1">
    <source>
        <dbReference type="EMBL" id="EDM99602.1"/>
    </source>
</evidence>
<sequence length="311" mass="36124">MMGGTQQMMKQNKALTSVVSYPERGQGGNNRYRGNCSPKLIEDLIAHFRPHEICDYMCGSNTTADAARTMGIVSHTYDLHSGFDLLHTDIKERPEFIFWHPPYWDIIQYSDVMYRASEVQRRYGYDPRQFDLSRIATWESFVQAMNYCMMKQFCALEQGGRMAVLVGDIKKKGRLFSMLFELTKPGVLENVIIKAQHNCMSDQRVYSGKFIPIVHEYVLLVRKDAPLAVPLLMTYRVQSDIRDMPGPTWRDIVAGVLETCRGSASLEEIYRQVEPHKRAQSQQWWKEKVRQTLQINPQTFEHMGRGVWRLI</sequence>
<reference evidence="1 2" key="2">
    <citation type="submission" date="2007-06" db="EMBL/GenBank/DDBJ databases">
        <title>Draft genome sequence of Pseudoflavonifractor capillosus ATCC 29799.</title>
        <authorList>
            <person name="Sudarsanam P."/>
            <person name="Ley R."/>
            <person name="Guruge J."/>
            <person name="Turnbaugh P.J."/>
            <person name="Mahowald M."/>
            <person name="Liep D."/>
            <person name="Gordon J."/>
        </authorList>
    </citation>
    <scope>NUCLEOTIDE SEQUENCE [LARGE SCALE GENOMIC DNA]</scope>
    <source>
        <strain evidence="1 2">ATCC 29799</strain>
    </source>
</reference>
<dbReference type="SUPFAM" id="SSF53335">
    <property type="entry name" value="S-adenosyl-L-methionine-dependent methyltransferases"/>
    <property type="match status" value="1"/>
</dbReference>
<dbReference type="Gene3D" id="3.40.50.150">
    <property type="entry name" value="Vaccinia Virus protein VP39"/>
    <property type="match status" value="1"/>
</dbReference>
<protein>
    <recommendedName>
        <fullName evidence="3">DNA methylase N-4/N-6 domain-containing protein</fullName>
    </recommendedName>
</protein>
<dbReference type="EMBL" id="AAXG02000016">
    <property type="protein sequence ID" value="EDM99602.1"/>
    <property type="molecule type" value="Genomic_DNA"/>
</dbReference>
<name>A6NWR5_9FIRM</name>
<evidence type="ECO:0008006" key="3">
    <source>
        <dbReference type="Google" id="ProtNLM"/>
    </source>
</evidence>
<keyword evidence="2" id="KW-1185">Reference proteome</keyword>
<reference evidence="1 2" key="1">
    <citation type="submission" date="2007-04" db="EMBL/GenBank/DDBJ databases">
        <authorList>
            <person name="Fulton L."/>
            <person name="Clifton S."/>
            <person name="Fulton B."/>
            <person name="Xu J."/>
            <person name="Minx P."/>
            <person name="Pepin K.H."/>
            <person name="Johnson M."/>
            <person name="Thiruvilangam P."/>
            <person name="Bhonagiri V."/>
            <person name="Nash W.E."/>
            <person name="Mardis E.R."/>
            <person name="Wilson R.K."/>
        </authorList>
    </citation>
    <scope>NUCLEOTIDE SEQUENCE [LARGE SCALE GENOMIC DNA]</scope>
    <source>
        <strain evidence="1 2">ATCC 29799</strain>
    </source>
</reference>
<accession>A6NWR5</accession>
<proteinExistence type="predicted"/>
<evidence type="ECO:0000313" key="2">
    <source>
        <dbReference type="Proteomes" id="UP000003639"/>
    </source>
</evidence>
<comment type="caution">
    <text evidence="1">The sequence shown here is derived from an EMBL/GenBank/DDBJ whole genome shotgun (WGS) entry which is preliminary data.</text>
</comment>
<dbReference type="eggNOG" id="COG0863">
    <property type="taxonomic scope" value="Bacteria"/>
</dbReference>
<dbReference type="AlphaFoldDB" id="A6NWR5"/>
<dbReference type="Proteomes" id="UP000003639">
    <property type="component" value="Unassembled WGS sequence"/>
</dbReference>